<name>A0A444ZDU9_ARAHY</name>
<evidence type="ECO:0000313" key="1">
    <source>
        <dbReference type="EMBL" id="RYR12360.1"/>
    </source>
</evidence>
<gene>
    <name evidence="1" type="ORF">Ahy_B04g069896</name>
</gene>
<accession>A0A444ZDU9</accession>
<reference evidence="1 2" key="1">
    <citation type="submission" date="2019-01" db="EMBL/GenBank/DDBJ databases">
        <title>Sequencing of cultivated peanut Arachis hypogaea provides insights into genome evolution and oil improvement.</title>
        <authorList>
            <person name="Chen X."/>
        </authorList>
    </citation>
    <scope>NUCLEOTIDE SEQUENCE [LARGE SCALE GENOMIC DNA]</scope>
    <source>
        <strain evidence="2">cv. Fuhuasheng</strain>
        <tissue evidence="1">Leaves</tissue>
    </source>
</reference>
<proteinExistence type="predicted"/>
<sequence length="365" mass="40834">MLFYRIPICVLRDDVKYDSFFIGSDKDLQVLFHCRHQFPEVRTTELLAKLVDVVCNSGCSNQNPQSSTVPTCSSLVPFGASSAMLVITHEAALVASSSFAANLNCSRDGEIGDTRPLGELAIPMVGAPIMVPVFGEGGVPDGVRDILHDDDDDDDVDPVTIADDSDDDIARTTPVDKKEVVLSVKTYSIYRGVEYKVLESDHHKYYGKYKKFGNGCTWLIQISLRQRRGIWEVKRYNGLYTCLATSISNDHRMLDYHVISTFILPMIRVDAAVSIKALQNATESHFEYRPTYRRVWMAKQKVVAQIYRDWKESYNNLPQRVLGVQITVPGSVTGGKTPNSSSNHAHAGRPPLICRLKSVRNPLIY</sequence>
<dbReference type="Proteomes" id="UP000289738">
    <property type="component" value="Chromosome B04"/>
</dbReference>
<dbReference type="PANTHER" id="PTHR31973:SF195">
    <property type="entry name" value="MUDR FAMILY TRANSPOSASE"/>
    <property type="match status" value="1"/>
</dbReference>
<keyword evidence="2" id="KW-1185">Reference proteome</keyword>
<dbReference type="PANTHER" id="PTHR31973">
    <property type="entry name" value="POLYPROTEIN, PUTATIVE-RELATED"/>
    <property type="match status" value="1"/>
</dbReference>
<dbReference type="EMBL" id="SDMP01000014">
    <property type="protein sequence ID" value="RYR12360.1"/>
    <property type="molecule type" value="Genomic_DNA"/>
</dbReference>
<protein>
    <submittedName>
        <fullName evidence="1">Uncharacterized protein</fullName>
    </submittedName>
</protein>
<comment type="caution">
    <text evidence="1">The sequence shown here is derived from an EMBL/GenBank/DDBJ whole genome shotgun (WGS) entry which is preliminary data.</text>
</comment>
<dbReference type="AlphaFoldDB" id="A0A444ZDU9"/>
<organism evidence="1 2">
    <name type="scientific">Arachis hypogaea</name>
    <name type="common">Peanut</name>
    <dbReference type="NCBI Taxonomy" id="3818"/>
    <lineage>
        <taxon>Eukaryota</taxon>
        <taxon>Viridiplantae</taxon>
        <taxon>Streptophyta</taxon>
        <taxon>Embryophyta</taxon>
        <taxon>Tracheophyta</taxon>
        <taxon>Spermatophyta</taxon>
        <taxon>Magnoliopsida</taxon>
        <taxon>eudicotyledons</taxon>
        <taxon>Gunneridae</taxon>
        <taxon>Pentapetalae</taxon>
        <taxon>rosids</taxon>
        <taxon>fabids</taxon>
        <taxon>Fabales</taxon>
        <taxon>Fabaceae</taxon>
        <taxon>Papilionoideae</taxon>
        <taxon>50 kb inversion clade</taxon>
        <taxon>dalbergioids sensu lato</taxon>
        <taxon>Dalbergieae</taxon>
        <taxon>Pterocarpus clade</taxon>
        <taxon>Arachis</taxon>
    </lineage>
</organism>
<evidence type="ECO:0000313" key="2">
    <source>
        <dbReference type="Proteomes" id="UP000289738"/>
    </source>
</evidence>